<evidence type="ECO:0000256" key="7">
    <source>
        <dbReference type="ARBA" id="ARBA00023237"/>
    </source>
</evidence>
<gene>
    <name evidence="9" type="ordered locus">Mlg_2168</name>
</gene>
<dbReference type="GO" id="GO:0015562">
    <property type="term" value="F:efflux transmembrane transporter activity"/>
    <property type="evidence" value="ECO:0007669"/>
    <property type="project" value="InterPro"/>
</dbReference>
<comment type="similarity">
    <text evidence="2">Belongs to the outer membrane factor (OMF) (TC 1.B.17) family.</text>
</comment>
<dbReference type="GO" id="GO:0015288">
    <property type="term" value="F:porin activity"/>
    <property type="evidence" value="ECO:0007669"/>
    <property type="project" value="TreeGrafter"/>
</dbReference>
<keyword evidence="6" id="KW-0472">Membrane</keyword>
<dbReference type="Pfam" id="PF02321">
    <property type="entry name" value="OEP"/>
    <property type="match status" value="2"/>
</dbReference>
<dbReference type="HOGENOM" id="CLU_012817_0_3_6"/>
<comment type="subcellular location">
    <subcellularLocation>
        <location evidence="1">Cell outer membrane</location>
    </subcellularLocation>
</comment>
<dbReference type="GO" id="GO:0009279">
    <property type="term" value="C:cell outer membrane"/>
    <property type="evidence" value="ECO:0007669"/>
    <property type="project" value="UniProtKB-SubCell"/>
</dbReference>
<dbReference type="Proteomes" id="UP000001962">
    <property type="component" value="Chromosome"/>
</dbReference>
<dbReference type="SUPFAM" id="SSF56954">
    <property type="entry name" value="Outer membrane efflux proteins (OEP)"/>
    <property type="match status" value="1"/>
</dbReference>
<dbReference type="EMBL" id="CP000453">
    <property type="protein sequence ID" value="ABI57510.1"/>
    <property type="molecule type" value="Genomic_DNA"/>
</dbReference>
<dbReference type="PANTHER" id="PTHR30026">
    <property type="entry name" value="OUTER MEMBRANE PROTEIN TOLC"/>
    <property type="match status" value="1"/>
</dbReference>
<evidence type="ECO:0000313" key="10">
    <source>
        <dbReference type="Proteomes" id="UP000001962"/>
    </source>
</evidence>
<dbReference type="eggNOG" id="COG1538">
    <property type="taxonomic scope" value="Bacteria"/>
</dbReference>
<dbReference type="InterPro" id="IPR051906">
    <property type="entry name" value="TolC-like"/>
</dbReference>
<evidence type="ECO:0000256" key="2">
    <source>
        <dbReference type="ARBA" id="ARBA00007613"/>
    </source>
</evidence>
<feature type="signal peptide" evidence="8">
    <location>
        <begin position="1"/>
        <end position="22"/>
    </location>
</feature>
<dbReference type="OrthoDB" id="9814637at2"/>
<evidence type="ECO:0000256" key="5">
    <source>
        <dbReference type="ARBA" id="ARBA00022692"/>
    </source>
</evidence>
<dbReference type="GO" id="GO:1990281">
    <property type="term" value="C:efflux pump complex"/>
    <property type="evidence" value="ECO:0007669"/>
    <property type="project" value="TreeGrafter"/>
</dbReference>
<accession>Q0A6M7</accession>
<name>Q0A6M7_ALKEH</name>
<dbReference type="InterPro" id="IPR003423">
    <property type="entry name" value="OMP_efflux"/>
</dbReference>
<keyword evidence="10" id="KW-1185">Reference proteome</keyword>
<dbReference type="KEGG" id="aeh:Mlg_2168"/>
<evidence type="ECO:0000313" key="9">
    <source>
        <dbReference type="EMBL" id="ABI57510.1"/>
    </source>
</evidence>
<evidence type="ECO:0000256" key="6">
    <source>
        <dbReference type="ARBA" id="ARBA00023136"/>
    </source>
</evidence>
<sequence>MGRRYPHRAVALSLAAGLGGLAAGGMVPPAAAGDALVASPGSAGLGAEAPADGPELVLPDALKAAVGHDPRVAEARAELARRGDEVDMARADRWPQVSASTRSEFNSTLNRHVPVASVTASQRLYDFGEVGGRVDGARAGEVAARAEWQQTVEDVAADAAHAFIQVQRYQALLVVAEEQVAAMSRLEGLIQRRAAMGASTRSDEREVAARVDAARLTRAQVATQLADARRALRRLVPGRYTVAHRAEPPAQLAGACDRVDVEDIDHLPELQAAAARSAEARAGVKAARAARFPTLSLDVTSDRFFDSDVPNQTETSVLLNVRADLFAGGRNRAGQSASRHRLAAAEAAAAGARLDADQRLQQAAEQAAALAERMGVLARRIETLDELRDLHQSQYLRAGTRSLMNLLDVEQDYFQARFDQLDLRHDQKARQVDCLSAVGALGVTFELDDRRPEAIDLPL</sequence>
<evidence type="ECO:0000256" key="1">
    <source>
        <dbReference type="ARBA" id="ARBA00004442"/>
    </source>
</evidence>
<dbReference type="Gene3D" id="1.20.1600.10">
    <property type="entry name" value="Outer membrane efflux proteins (OEP)"/>
    <property type="match status" value="1"/>
</dbReference>
<protein>
    <submittedName>
        <fullName evidence="9">Outer membrane efflux protein</fullName>
    </submittedName>
</protein>
<keyword evidence="7" id="KW-0998">Cell outer membrane</keyword>
<evidence type="ECO:0000256" key="8">
    <source>
        <dbReference type="SAM" id="SignalP"/>
    </source>
</evidence>
<keyword evidence="4" id="KW-1134">Transmembrane beta strand</keyword>
<dbReference type="AlphaFoldDB" id="Q0A6M7"/>
<keyword evidence="5" id="KW-0812">Transmembrane</keyword>
<proteinExistence type="inferred from homology"/>
<evidence type="ECO:0000256" key="4">
    <source>
        <dbReference type="ARBA" id="ARBA00022452"/>
    </source>
</evidence>
<reference evidence="10" key="1">
    <citation type="submission" date="2006-08" db="EMBL/GenBank/DDBJ databases">
        <title>Complete sequence of Alkalilimnicola ehrilichei MLHE-1.</title>
        <authorList>
            <person name="Copeland A."/>
            <person name="Lucas S."/>
            <person name="Lapidus A."/>
            <person name="Barry K."/>
            <person name="Detter J.C."/>
            <person name="Glavina del Rio T."/>
            <person name="Hammon N."/>
            <person name="Israni S."/>
            <person name="Dalin E."/>
            <person name="Tice H."/>
            <person name="Pitluck S."/>
            <person name="Sims D."/>
            <person name="Brettin T."/>
            <person name="Bruce D."/>
            <person name="Han C."/>
            <person name="Tapia R."/>
            <person name="Gilna P."/>
            <person name="Schmutz J."/>
            <person name="Larimer F."/>
            <person name="Land M."/>
            <person name="Hauser L."/>
            <person name="Kyrpides N."/>
            <person name="Mikhailova N."/>
            <person name="Oremland R.S."/>
            <person name="Hoeft S.E."/>
            <person name="Switzer-Blum J."/>
            <person name="Kulp T."/>
            <person name="King G."/>
            <person name="Tabita R."/>
            <person name="Witte B."/>
            <person name="Santini J.M."/>
            <person name="Basu P."/>
            <person name="Hollibaugh J.T."/>
            <person name="Xie G."/>
            <person name="Stolz J.F."/>
            <person name="Richardson P."/>
        </authorList>
    </citation>
    <scope>NUCLEOTIDE SEQUENCE [LARGE SCALE GENOMIC DNA]</scope>
    <source>
        <strain evidence="10">ATCC BAA-1101 / DSM 17681 / MLHE-1</strain>
    </source>
</reference>
<keyword evidence="8" id="KW-0732">Signal</keyword>
<organism evidence="9 10">
    <name type="scientific">Alkalilimnicola ehrlichii (strain ATCC BAA-1101 / DSM 17681 / MLHE-1)</name>
    <dbReference type="NCBI Taxonomy" id="187272"/>
    <lineage>
        <taxon>Bacteria</taxon>
        <taxon>Pseudomonadati</taxon>
        <taxon>Pseudomonadota</taxon>
        <taxon>Gammaproteobacteria</taxon>
        <taxon>Chromatiales</taxon>
        <taxon>Ectothiorhodospiraceae</taxon>
        <taxon>Alkalilimnicola</taxon>
    </lineage>
</organism>
<keyword evidence="3" id="KW-0813">Transport</keyword>
<feature type="chain" id="PRO_5004167837" evidence="8">
    <location>
        <begin position="23"/>
        <end position="459"/>
    </location>
</feature>
<evidence type="ECO:0000256" key="3">
    <source>
        <dbReference type="ARBA" id="ARBA00022448"/>
    </source>
</evidence>
<dbReference type="PANTHER" id="PTHR30026:SF22">
    <property type="entry name" value="OUTER MEMBRANE EFFLUX PROTEIN"/>
    <property type="match status" value="1"/>
</dbReference>